<dbReference type="InterPro" id="IPR014036">
    <property type="entry name" value="DeoR-like_C"/>
</dbReference>
<evidence type="ECO:0000256" key="3">
    <source>
        <dbReference type="ARBA" id="ARBA00023125"/>
    </source>
</evidence>
<protein>
    <submittedName>
        <fullName evidence="6">DeoR/GlpR transcriptional regulator</fullName>
    </submittedName>
</protein>
<dbReference type="PANTHER" id="PTHR30363:SF4">
    <property type="entry name" value="GLYCEROL-3-PHOSPHATE REGULON REPRESSOR"/>
    <property type="match status" value="1"/>
</dbReference>
<sequence length="255" mass="27927">MMYAVERQRAILERLRANGRISVRDLSRELDLSVETIRRDLITLEQQSLLKRVHGGAVDIARLAIPEPPMAERSKIKTAEKERIAAAALEHLPDSGVLFMEAASISVMIAERLPNDRDFLIATNGLLVAQALSARKNVEVLMIGGRLRSRSMSTVDDWALENLRSLHLDTALLGSLAYSSTAGLTTGDAADAAVKRLILRIAETNILLAEAAKYGAISVCRYGDIGDLDMLITDDSLSDSAREELLEYDLEIVTA</sequence>
<dbReference type="Pfam" id="PF00455">
    <property type="entry name" value="DeoRC"/>
    <property type="match status" value="1"/>
</dbReference>
<evidence type="ECO:0000256" key="1">
    <source>
        <dbReference type="ARBA" id="ARBA00022491"/>
    </source>
</evidence>
<comment type="caution">
    <text evidence="6">The sequence shown here is derived from an EMBL/GenBank/DDBJ whole genome shotgun (WGS) entry which is preliminary data.</text>
</comment>
<proteinExistence type="predicted"/>
<keyword evidence="2" id="KW-0805">Transcription regulation</keyword>
<accession>A0A640WGZ6</accession>
<dbReference type="SUPFAM" id="SSF46785">
    <property type="entry name" value="Winged helix' DNA-binding domain"/>
    <property type="match status" value="1"/>
</dbReference>
<evidence type="ECO:0000313" key="7">
    <source>
        <dbReference type="Proteomes" id="UP000466024"/>
    </source>
</evidence>
<dbReference type="SMART" id="SM00420">
    <property type="entry name" value="HTH_DEOR"/>
    <property type="match status" value="1"/>
</dbReference>
<keyword evidence="3" id="KW-0238">DNA-binding</keyword>
<dbReference type="Gene3D" id="1.10.10.10">
    <property type="entry name" value="Winged helix-like DNA-binding domain superfamily/Winged helix DNA-binding domain"/>
    <property type="match status" value="1"/>
</dbReference>
<gene>
    <name evidence="6" type="ORF">F0A16_04685</name>
</gene>
<dbReference type="PANTHER" id="PTHR30363">
    <property type="entry name" value="HTH-TYPE TRANSCRIPTIONAL REGULATOR SRLR-RELATED"/>
    <property type="match status" value="1"/>
</dbReference>
<keyword evidence="7" id="KW-1185">Reference proteome</keyword>
<dbReference type="Pfam" id="PF08220">
    <property type="entry name" value="HTH_DeoR"/>
    <property type="match status" value="1"/>
</dbReference>
<feature type="domain" description="HTH deoR-type" evidence="5">
    <location>
        <begin position="4"/>
        <end position="59"/>
    </location>
</feature>
<evidence type="ECO:0000313" key="6">
    <source>
        <dbReference type="EMBL" id="KAA0019636.1"/>
    </source>
</evidence>
<dbReference type="InterPro" id="IPR036390">
    <property type="entry name" value="WH_DNA-bd_sf"/>
</dbReference>
<keyword evidence="4" id="KW-0804">Transcription</keyword>
<dbReference type="InterPro" id="IPR037171">
    <property type="entry name" value="NagB/RpiA_transferase-like"/>
</dbReference>
<evidence type="ECO:0000256" key="2">
    <source>
        <dbReference type="ARBA" id="ARBA00023015"/>
    </source>
</evidence>
<dbReference type="EMBL" id="VTPX01000002">
    <property type="protein sequence ID" value="KAA0019636.1"/>
    <property type="molecule type" value="Genomic_DNA"/>
</dbReference>
<name>A0A640WGZ6_9GAMM</name>
<dbReference type="Proteomes" id="UP000466024">
    <property type="component" value="Unassembled WGS sequence"/>
</dbReference>
<dbReference type="InterPro" id="IPR036388">
    <property type="entry name" value="WH-like_DNA-bd_sf"/>
</dbReference>
<dbReference type="AlphaFoldDB" id="A0A640WGZ6"/>
<dbReference type="PROSITE" id="PS51000">
    <property type="entry name" value="HTH_DEOR_2"/>
    <property type="match status" value="1"/>
</dbReference>
<dbReference type="PRINTS" id="PR00037">
    <property type="entry name" value="HTHLACR"/>
</dbReference>
<dbReference type="GO" id="GO:0003700">
    <property type="term" value="F:DNA-binding transcription factor activity"/>
    <property type="evidence" value="ECO:0007669"/>
    <property type="project" value="InterPro"/>
</dbReference>
<dbReference type="GO" id="GO:0003677">
    <property type="term" value="F:DNA binding"/>
    <property type="evidence" value="ECO:0007669"/>
    <property type="project" value="UniProtKB-KW"/>
</dbReference>
<evidence type="ECO:0000259" key="5">
    <source>
        <dbReference type="PROSITE" id="PS51000"/>
    </source>
</evidence>
<dbReference type="InterPro" id="IPR050313">
    <property type="entry name" value="Carb_Metab_HTH_regulators"/>
</dbReference>
<organism evidence="6 7">
    <name type="scientific">Salinicola corii</name>
    <dbReference type="NCBI Taxonomy" id="2606937"/>
    <lineage>
        <taxon>Bacteria</taxon>
        <taxon>Pseudomonadati</taxon>
        <taxon>Pseudomonadota</taxon>
        <taxon>Gammaproteobacteria</taxon>
        <taxon>Oceanospirillales</taxon>
        <taxon>Halomonadaceae</taxon>
        <taxon>Salinicola</taxon>
    </lineage>
</organism>
<dbReference type="SMART" id="SM01134">
    <property type="entry name" value="DeoRC"/>
    <property type="match status" value="1"/>
</dbReference>
<dbReference type="SUPFAM" id="SSF100950">
    <property type="entry name" value="NagB/RpiA/CoA transferase-like"/>
    <property type="match status" value="1"/>
</dbReference>
<keyword evidence="1" id="KW-0678">Repressor</keyword>
<reference evidence="6 7" key="1">
    <citation type="submission" date="2019-08" db="EMBL/GenBank/DDBJ databases">
        <title>Bioinformatics analysis of the strain L3 and L5.</title>
        <authorList>
            <person name="Li X."/>
        </authorList>
    </citation>
    <scope>NUCLEOTIDE SEQUENCE [LARGE SCALE GENOMIC DNA]</scope>
    <source>
        <strain evidence="6 7">L3</strain>
    </source>
</reference>
<dbReference type="InterPro" id="IPR018356">
    <property type="entry name" value="Tscrpt_reg_HTH_DeoR_CS"/>
</dbReference>
<dbReference type="PROSITE" id="PS00894">
    <property type="entry name" value="HTH_DEOR_1"/>
    <property type="match status" value="1"/>
</dbReference>
<dbReference type="InterPro" id="IPR001034">
    <property type="entry name" value="DeoR_HTH"/>
</dbReference>
<evidence type="ECO:0000256" key="4">
    <source>
        <dbReference type="ARBA" id="ARBA00023163"/>
    </source>
</evidence>